<comment type="caution">
    <text evidence="2">The sequence shown here is derived from an EMBL/GenBank/DDBJ whole genome shotgun (WGS) entry which is preliminary data.</text>
</comment>
<keyword evidence="3" id="KW-1185">Reference proteome</keyword>
<dbReference type="EMBL" id="JABWDY010017512">
    <property type="protein sequence ID" value="KAF5195299.1"/>
    <property type="molecule type" value="Genomic_DNA"/>
</dbReference>
<sequence length="527" mass="57954">VNSSGQTGLSDKSQRAKIWLEHAFKMFDACSSNIPRGLTEDKLLTIEKQIVDFIKAITMRRKVLPQQQGQQQIQAQMQHTDNQMKTSVQTKNLKNSVTTVQPSAVVTLQHDYMPSQSSYMGVPDLQPNLMNTLQSSSHSHSVHGNALHSSHQGVVGTSQKIPMNAAQQARNNLYSQNEDAWQHKDTSLQPNSYHSKPQSQPRQKVHQLVKEKVQKIMQQNQQNLLQQNTLKQKLQQSTELLGHQIPQSYQTNIVSNIQGKQSINVNSGVFQQPQTTGRQSAYNELPAKHGVVSNMSSPYPLLSSSPYASQYSSPQTDQLSMISLSKSEMPLKPASSPMFSLSPSTSLTQSPILVDHDEKQTSSISSHSNVGNCKQMQIDTSGAVNIQGSASPIVSSITIATEKPIERLIRAVKSMSQNALNASVSDIHSAISMVDRMAGSKPGNHSMDAIGENLVATVKHRAVMNNFLHDNGIISTENMKYHTNGMPLRLVASDGSVNDSFKPCNGMEKSVLESTATSRTKRPRVEV</sequence>
<dbReference type="PANTHER" id="PTHR33137:SF4">
    <property type="entry name" value="MEDIATOR OF RNA POLYMERASE II TRANSCRIPTION SUBUNIT 15A-RELATED"/>
    <property type="match status" value="1"/>
</dbReference>
<dbReference type="InterPro" id="IPR044661">
    <property type="entry name" value="MED15a/b/c-like"/>
</dbReference>
<name>A0A7J6WD43_THATH</name>
<reference evidence="2 3" key="1">
    <citation type="submission" date="2020-06" db="EMBL/GenBank/DDBJ databases">
        <title>Transcriptomic and genomic resources for Thalictrum thalictroides and T. hernandezii: Facilitating candidate gene discovery in an emerging model plant lineage.</title>
        <authorList>
            <person name="Arias T."/>
            <person name="Riano-Pachon D.M."/>
            <person name="Di Stilio V.S."/>
        </authorList>
    </citation>
    <scope>NUCLEOTIDE SEQUENCE [LARGE SCALE GENOMIC DNA]</scope>
    <source>
        <strain evidence="3">cv. WT478/WT964</strain>
        <tissue evidence="2">Leaves</tissue>
    </source>
</reference>
<accession>A0A7J6WD43</accession>
<proteinExistence type="predicted"/>
<feature type="region of interest" description="Disordered" evidence="1">
    <location>
        <begin position="134"/>
        <end position="154"/>
    </location>
</feature>
<evidence type="ECO:0000256" key="1">
    <source>
        <dbReference type="SAM" id="MobiDB-lite"/>
    </source>
</evidence>
<feature type="non-terminal residue" evidence="2">
    <location>
        <position position="1"/>
    </location>
</feature>
<feature type="region of interest" description="Disordered" evidence="1">
    <location>
        <begin position="180"/>
        <end position="203"/>
    </location>
</feature>
<dbReference type="PANTHER" id="PTHR33137">
    <property type="entry name" value="MEDIATOR OF RNA POLYMERASE II TRANSCRIPTION SUBUNIT 15A-RELATED"/>
    <property type="match status" value="1"/>
</dbReference>
<evidence type="ECO:0000313" key="2">
    <source>
        <dbReference type="EMBL" id="KAF5195299.1"/>
    </source>
</evidence>
<dbReference type="OrthoDB" id="1896842at2759"/>
<evidence type="ECO:0000313" key="3">
    <source>
        <dbReference type="Proteomes" id="UP000554482"/>
    </source>
</evidence>
<protein>
    <submittedName>
        <fullName evidence="2">Mediator of rna polymerase ii transcription subunit 15a</fullName>
    </submittedName>
</protein>
<organism evidence="2 3">
    <name type="scientific">Thalictrum thalictroides</name>
    <name type="common">Rue-anemone</name>
    <name type="synonym">Anemone thalictroides</name>
    <dbReference type="NCBI Taxonomy" id="46969"/>
    <lineage>
        <taxon>Eukaryota</taxon>
        <taxon>Viridiplantae</taxon>
        <taxon>Streptophyta</taxon>
        <taxon>Embryophyta</taxon>
        <taxon>Tracheophyta</taxon>
        <taxon>Spermatophyta</taxon>
        <taxon>Magnoliopsida</taxon>
        <taxon>Ranunculales</taxon>
        <taxon>Ranunculaceae</taxon>
        <taxon>Thalictroideae</taxon>
        <taxon>Thalictrum</taxon>
    </lineage>
</organism>
<dbReference type="AlphaFoldDB" id="A0A7J6WD43"/>
<dbReference type="GO" id="GO:0031490">
    <property type="term" value="F:chromatin DNA binding"/>
    <property type="evidence" value="ECO:0007669"/>
    <property type="project" value="InterPro"/>
</dbReference>
<dbReference type="Proteomes" id="UP000554482">
    <property type="component" value="Unassembled WGS sequence"/>
</dbReference>
<dbReference type="GO" id="GO:0003713">
    <property type="term" value="F:transcription coactivator activity"/>
    <property type="evidence" value="ECO:0007669"/>
    <property type="project" value="InterPro"/>
</dbReference>
<feature type="compositionally biased region" description="Polar residues" evidence="1">
    <location>
        <begin position="187"/>
        <end position="202"/>
    </location>
</feature>
<gene>
    <name evidence="2" type="ORF">FRX31_015114</name>
</gene>